<protein>
    <submittedName>
        <fullName evidence="2">Uncharacterized protein</fullName>
    </submittedName>
</protein>
<keyword evidence="3" id="KW-1185">Reference proteome</keyword>
<feature type="signal peptide" evidence="1">
    <location>
        <begin position="1"/>
        <end position="20"/>
    </location>
</feature>
<dbReference type="EMBL" id="JABKKJ010000003">
    <property type="protein sequence ID" value="NPE24581.1"/>
    <property type="molecule type" value="Genomic_DNA"/>
</dbReference>
<feature type="chain" id="PRO_5045539621" evidence="1">
    <location>
        <begin position="21"/>
        <end position="439"/>
    </location>
</feature>
<proteinExistence type="predicted"/>
<accession>A0ABX2AZK5</accession>
<gene>
    <name evidence="2" type="ORF">HPS54_03440</name>
</gene>
<name>A0ABX2AZK5_9BACT</name>
<comment type="caution">
    <text evidence="2">The sequence shown here is derived from an EMBL/GenBank/DDBJ whole genome shotgun (WGS) entry which is preliminary data.</text>
</comment>
<evidence type="ECO:0000313" key="3">
    <source>
        <dbReference type="Proteomes" id="UP000820977"/>
    </source>
</evidence>
<organism evidence="2 3">
    <name type="scientific">Xylanibacter caecicola</name>
    <dbReference type="NCBI Taxonomy" id="2736294"/>
    <lineage>
        <taxon>Bacteria</taxon>
        <taxon>Pseudomonadati</taxon>
        <taxon>Bacteroidota</taxon>
        <taxon>Bacteroidia</taxon>
        <taxon>Bacteroidales</taxon>
        <taxon>Prevotellaceae</taxon>
        <taxon>Xylanibacter</taxon>
    </lineage>
</organism>
<evidence type="ECO:0000313" key="2">
    <source>
        <dbReference type="EMBL" id="NPE24581.1"/>
    </source>
</evidence>
<evidence type="ECO:0000256" key="1">
    <source>
        <dbReference type="SAM" id="SignalP"/>
    </source>
</evidence>
<keyword evidence="1" id="KW-0732">Signal</keyword>
<reference evidence="2 3" key="1">
    <citation type="submission" date="2020-05" db="EMBL/GenBank/DDBJ databases">
        <title>Distinct polysaccharide utilization as determinants for interspecies competition between intestinal Prevotella spp.</title>
        <authorList>
            <person name="Galvez E.J.C."/>
            <person name="Iljazovic A."/>
            <person name="Strowig T."/>
        </authorList>
    </citation>
    <scope>NUCLEOTIDE SEQUENCE [LARGE SCALE GENOMIC DNA]</scope>
    <source>
        <strain evidence="2 3">PCHR</strain>
    </source>
</reference>
<sequence>MKKILLSIAAVFFAALTANAVITQQVVLKNGTVLYGYTQKQDMKGNIVFCTEKAVVVLDGDNVESITNERSYKLKDLNTKWEDWARQNNVVAQSDKNASLTLCDIIVKSGIADNLVAVADSAAKPDKLDDGAVMHNAYKVRVLERGKKVKYLELIPNIYNIKRTDIEAIKGERRGKALLSGINRVYTMKNGREVEGQYAGETNTTLSLFVNGDVVETFDKGDVIKYAFRPVNPMQDIFEQSRLIDCVRTKAGANICGVMIEQNYSGKKNSDNYVLIQQRSGGIQSVKISDISEIYRDENAGYAPKEDIILGENEVMINRTPATYVNVVEENDMLYPDSINNKVLVEKGGKPAATVAVEYNGGNRTGADRFQVVRLKPVQKKRETKYVFSYKDLAMSSIRPHKVETSVNNTTRAEYTVGGTGLFLLYDAVARKALLFEIK</sequence>
<dbReference type="RefSeq" id="WP_172344077.1">
    <property type="nucleotide sequence ID" value="NZ_CASYYZ010000063.1"/>
</dbReference>
<dbReference type="Proteomes" id="UP000820977">
    <property type="component" value="Unassembled WGS sequence"/>
</dbReference>